<dbReference type="NCBIfam" id="NF033543">
    <property type="entry name" value="transpos_IS256"/>
    <property type="match status" value="1"/>
</dbReference>
<evidence type="ECO:0000256" key="5">
    <source>
        <dbReference type="ARBA" id="ARBA00023172"/>
    </source>
</evidence>
<keyword evidence="5 6" id="KW-0233">DNA recombination</keyword>
<dbReference type="Proteomes" id="UP000005141">
    <property type="component" value="Unassembled WGS sequence"/>
</dbReference>
<evidence type="ECO:0000256" key="1">
    <source>
        <dbReference type="ARBA" id="ARBA00002190"/>
    </source>
</evidence>
<comment type="similarity">
    <text evidence="2 6">Belongs to the transposase mutator family.</text>
</comment>
<dbReference type="AlphaFoldDB" id="G1W8L7"/>
<dbReference type="PATRIC" id="fig|702438.4.peg.174"/>
<gene>
    <name evidence="7" type="ORF">HMPREF9431_00168</name>
</gene>
<evidence type="ECO:0000256" key="4">
    <source>
        <dbReference type="ARBA" id="ARBA00023125"/>
    </source>
</evidence>
<evidence type="ECO:0000256" key="3">
    <source>
        <dbReference type="ARBA" id="ARBA00022578"/>
    </source>
</evidence>
<sequence length="292" mass="32935">MDNNEIDYKRAAEQLRKAEPLFGKDGALAPMLERILNAALEGEMDAHLSIDERSKGNRRNGKIPKQVQTCYGEVTVETPRDRDGSFEPQTVRKRETILAEGMAEQIINMYAFGTSTRDISKYFEREFDTKLSAETISSITDRVLPEIKAWRSRMLDPVYAICWLDAIHYKVKDETGRAVSRAIYNVLGINKEGYKELLGMYVSKSEGANFWLEVLSDLQNRGVRDILICCVDGLKGFPDAIQSVFPDTSVHSALSIKYATLSNALAVSIKRSSSVTLKRYMVPLAKRLQKHS</sequence>
<comment type="caution">
    <text evidence="7">The sequence shown here is derived from an EMBL/GenBank/DDBJ whole genome shotgun (WGS) entry which is preliminary data.</text>
</comment>
<comment type="function">
    <text evidence="1 6">Required for the transposition of the insertion element.</text>
</comment>
<keyword evidence="6" id="KW-0814">Transposable element</keyword>
<reference evidence="7 8" key="1">
    <citation type="submission" date="2011-07" db="EMBL/GenBank/DDBJ databases">
        <title>The Genome Sequence of Prevotella oulorum F0390.</title>
        <authorList>
            <consortium name="The Broad Institute Genome Sequencing Platform"/>
            <consortium name="The Broad Institute Genome Sequencing Center for Infectious Disease"/>
            <person name="Earl A."/>
            <person name="Ward D."/>
            <person name="Feldgarden M."/>
            <person name="Gevers D."/>
            <person name="Izard J."/>
            <person name="Ganesan A."/>
            <person name="Baranova O.V."/>
            <person name="Blanton J.M."/>
            <person name="Tanner A.C."/>
            <person name="Dewhirst F.E."/>
            <person name="Young S.K."/>
            <person name="Zeng Q."/>
            <person name="Gargeya S."/>
            <person name="Fitzgerald M."/>
            <person name="Haas B."/>
            <person name="Abouelleil A."/>
            <person name="Alvarado L."/>
            <person name="Arachchi H.M."/>
            <person name="Berlin A."/>
            <person name="Brown A."/>
            <person name="Chapman S.B."/>
            <person name="Chen Z."/>
            <person name="Dunbar C."/>
            <person name="Freedman E."/>
            <person name="Gearin G."/>
            <person name="Gellesch M."/>
            <person name="Goldberg J."/>
            <person name="Griggs A."/>
            <person name="Gujja S."/>
            <person name="Heiman D."/>
            <person name="Howarth C."/>
            <person name="Larson L."/>
            <person name="Lui A."/>
            <person name="MacDonald P.J.P."/>
            <person name="Mehta T."/>
            <person name="Montmayeur A."/>
            <person name="Murphy C."/>
            <person name="Neiman D."/>
            <person name="Pearson M."/>
            <person name="Priest M."/>
            <person name="Roberts A."/>
            <person name="Saif S."/>
            <person name="Shea T."/>
            <person name="Shenoy N."/>
            <person name="Sisk P."/>
            <person name="Stolte C."/>
            <person name="Sykes S."/>
            <person name="Wortman J."/>
            <person name="Nusbaum C."/>
            <person name="Birren B."/>
        </authorList>
    </citation>
    <scope>NUCLEOTIDE SEQUENCE [LARGE SCALE GENOMIC DNA]</scope>
    <source>
        <strain evidence="7 8">F0390</strain>
    </source>
</reference>
<dbReference type="InterPro" id="IPR001207">
    <property type="entry name" value="Transposase_mutator"/>
</dbReference>
<evidence type="ECO:0000256" key="6">
    <source>
        <dbReference type="RuleBase" id="RU365089"/>
    </source>
</evidence>
<evidence type="ECO:0000313" key="7">
    <source>
        <dbReference type="EMBL" id="EGV34604.1"/>
    </source>
</evidence>
<accession>G1W8L7</accession>
<keyword evidence="3 6" id="KW-0815">Transposition</keyword>
<dbReference type="HOGENOM" id="CLU_036805_2_1_10"/>
<name>G1W8L7_9BACT</name>
<organism evidence="7 8">
    <name type="scientific">Segatella oulorum F0390</name>
    <dbReference type="NCBI Taxonomy" id="702438"/>
    <lineage>
        <taxon>Bacteria</taxon>
        <taxon>Pseudomonadati</taxon>
        <taxon>Bacteroidota</taxon>
        <taxon>Bacteroidia</taxon>
        <taxon>Bacteroidales</taxon>
        <taxon>Prevotellaceae</taxon>
        <taxon>Segatella</taxon>
    </lineage>
</organism>
<dbReference type="PANTHER" id="PTHR33217:SF8">
    <property type="entry name" value="MUTATOR FAMILY TRANSPOSASE"/>
    <property type="match status" value="1"/>
</dbReference>
<evidence type="ECO:0000313" key="8">
    <source>
        <dbReference type="Proteomes" id="UP000005141"/>
    </source>
</evidence>
<dbReference type="GO" id="GO:0003677">
    <property type="term" value="F:DNA binding"/>
    <property type="evidence" value="ECO:0007669"/>
    <property type="project" value="UniProtKB-UniRule"/>
</dbReference>
<keyword evidence="4 6" id="KW-0238">DNA-binding</keyword>
<dbReference type="PANTHER" id="PTHR33217">
    <property type="entry name" value="TRANSPOSASE FOR INSERTION SEQUENCE ELEMENT IS1081"/>
    <property type="match status" value="1"/>
</dbReference>
<proteinExistence type="inferred from homology"/>
<protein>
    <recommendedName>
        <fullName evidence="6">Mutator family transposase</fullName>
    </recommendedName>
</protein>
<evidence type="ECO:0000256" key="2">
    <source>
        <dbReference type="ARBA" id="ARBA00010961"/>
    </source>
</evidence>
<dbReference type="GO" id="GO:0006313">
    <property type="term" value="P:DNA transposition"/>
    <property type="evidence" value="ECO:0007669"/>
    <property type="project" value="UniProtKB-UniRule"/>
</dbReference>
<dbReference type="Pfam" id="PF00872">
    <property type="entry name" value="Transposase_mut"/>
    <property type="match status" value="1"/>
</dbReference>
<keyword evidence="8" id="KW-1185">Reference proteome</keyword>
<dbReference type="eggNOG" id="COG3328">
    <property type="taxonomic scope" value="Bacteria"/>
</dbReference>
<dbReference type="GO" id="GO:0004803">
    <property type="term" value="F:transposase activity"/>
    <property type="evidence" value="ECO:0007669"/>
    <property type="project" value="UniProtKB-UniRule"/>
</dbReference>
<dbReference type="EMBL" id="ADGI01000012">
    <property type="protein sequence ID" value="EGV34604.1"/>
    <property type="molecule type" value="Genomic_DNA"/>
</dbReference>